<reference evidence="2" key="1">
    <citation type="journal article" date="2007" name="Nature">
        <title>The grapevine genome sequence suggests ancestral hexaploidization in major angiosperm phyla.</title>
        <authorList>
            <consortium name="The French-Italian Public Consortium for Grapevine Genome Characterization."/>
            <person name="Jaillon O."/>
            <person name="Aury J.-M."/>
            <person name="Noel B."/>
            <person name="Policriti A."/>
            <person name="Clepet C."/>
            <person name="Casagrande A."/>
            <person name="Choisne N."/>
            <person name="Aubourg S."/>
            <person name="Vitulo N."/>
            <person name="Jubin C."/>
            <person name="Vezzi A."/>
            <person name="Legeai F."/>
            <person name="Hugueney P."/>
            <person name="Dasilva C."/>
            <person name="Horner D."/>
            <person name="Mica E."/>
            <person name="Jublot D."/>
            <person name="Poulain J."/>
            <person name="Bruyere C."/>
            <person name="Billault A."/>
            <person name="Segurens B."/>
            <person name="Gouyvenoux M."/>
            <person name="Ugarte E."/>
            <person name="Cattonaro F."/>
            <person name="Anthouard V."/>
            <person name="Vico V."/>
            <person name="Del Fabbro C."/>
            <person name="Alaux M."/>
            <person name="Di Gaspero G."/>
            <person name="Dumas V."/>
            <person name="Felice N."/>
            <person name="Paillard S."/>
            <person name="Juman I."/>
            <person name="Moroldo M."/>
            <person name="Scalabrin S."/>
            <person name="Canaguier A."/>
            <person name="Le Clainche I."/>
            <person name="Malacrida G."/>
            <person name="Durand E."/>
            <person name="Pesole G."/>
            <person name="Laucou V."/>
            <person name="Chatelet P."/>
            <person name="Merdinoglu D."/>
            <person name="Delledonne M."/>
            <person name="Pezzotti M."/>
            <person name="Lecharny A."/>
            <person name="Scarpelli C."/>
            <person name="Artiguenave F."/>
            <person name="Pe M.E."/>
            <person name="Valle G."/>
            <person name="Morgante M."/>
            <person name="Caboche M."/>
            <person name="Adam-Blondon A.-F."/>
            <person name="Weissenbach J."/>
            <person name="Quetier F."/>
            <person name="Wincker P."/>
        </authorList>
    </citation>
    <scope>NUCLEOTIDE SEQUENCE [LARGE SCALE GENOMIC DNA]</scope>
    <source>
        <strain evidence="2">cv. Pinot noir / PN40024</strain>
    </source>
</reference>
<gene>
    <name evidence="1" type="ORF">VIT_00s0357g00030</name>
</gene>
<keyword evidence="2" id="KW-1185">Reference proteome</keyword>
<dbReference type="PaxDb" id="29760-VIT_00s0357g00030.t01"/>
<protein>
    <submittedName>
        <fullName evidence="1">Uncharacterized protein</fullName>
    </submittedName>
</protein>
<name>F6HRG5_VITVI</name>
<dbReference type="Proteomes" id="UP000009183">
    <property type="component" value="Unassembled WGS sequence, unordered"/>
</dbReference>
<dbReference type="InParanoid" id="F6HRG5"/>
<organism evidence="1 2">
    <name type="scientific">Vitis vinifera</name>
    <name type="common">Grape</name>
    <dbReference type="NCBI Taxonomy" id="29760"/>
    <lineage>
        <taxon>Eukaryota</taxon>
        <taxon>Viridiplantae</taxon>
        <taxon>Streptophyta</taxon>
        <taxon>Embryophyta</taxon>
        <taxon>Tracheophyta</taxon>
        <taxon>Spermatophyta</taxon>
        <taxon>Magnoliopsida</taxon>
        <taxon>eudicotyledons</taxon>
        <taxon>Gunneridae</taxon>
        <taxon>Pentapetalae</taxon>
        <taxon>rosids</taxon>
        <taxon>Vitales</taxon>
        <taxon>Vitaceae</taxon>
        <taxon>Viteae</taxon>
        <taxon>Vitis</taxon>
    </lineage>
</organism>
<dbReference type="EMBL" id="FN596015">
    <property type="protein sequence ID" value="CCB57273.1"/>
    <property type="molecule type" value="Genomic_DNA"/>
</dbReference>
<accession>F6HRG5</accession>
<proteinExistence type="predicted"/>
<sequence>MAWKIRRDHLSLRIWGLVLLNVPHGYNKTLINQVHLRQVVILIQHLPSHLLVPMERLKAAPIGLFSNYLGKNQMVFLLFCEHRSLTGYLIVNVLK</sequence>
<dbReference type="HOGENOM" id="CLU_2377069_0_0_1"/>
<evidence type="ECO:0000313" key="2">
    <source>
        <dbReference type="Proteomes" id="UP000009183"/>
    </source>
</evidence>
<evidence type="ECO:0000313" key="1">
    <source>
        <dbReference type="EMBL" id="CCB57273.1"/>
    </source>
</evidence>
<dbReference type="AlphaFoldDB" id="F6HRG5"/>